<dbReference type="AlphaFoldDB" id="A0A151MVR1"/>
<protein>
    <recommendedName>
        <fullName evidence="2">Cyclic nucleotide-binding domain-containing protein</fullName>
    </recommendedName>
</protein>
<dbReference type="PANTHER" id="PTHR23011:SF28">
    <property type="entry name" value="CYCLIC NUCLEOTIDE-BINDING DOMAIN CONTAINING PROTEIN"/>
    <property type="match status" value="1"/>
</dbReference>
<dbReference type="Gene3D" id="2.60.120.10">
    <property type="entry name" value="Jelly Rolls"/>
    <property type="match status" value="2"/>
</dbReference>
<proteinExistence type="predicted"/>
<sequence>MKKSTSARRNKSLKIFLLKAAIPSSLMNKSKPGDDRVDTSKECTDKEAGGTESAKQETSCPQFIVLQASKCEDIVLPGNETHGSYKSLRKFRRAVLVIQVIRNLIKMYRDYAASKAELLSFAQLQYTGSSTETENLLFDCAYFKAKVETTISSEARVILSGPPENRTSEGIKLAMLSLKSTVSTFSEYPVHIQEKLAQLGWYECFGPGRVIIRQGHVPQNFYLILSGTAVVTKVALNQQTGELYARTVAFLKKGKYFGDVAILTGARRNATVVCHDTVSLLALSRQDFLNIFLSRESTEGPDFIDFLHKTELLSGWPIEKLPYNNPRICAQTFFRPGTVITKDSKSSSKIYVIKTVSHEDGQNCCSRTGIMFWSTRDGTGGRLRVLKAVTPLKPRLSLKSFRYSRLYYEPASNEGYSNEALTKQREPGSQKVQLFSDTFIEEEYLLPVLQREKKTPEQQSTASCTQKALTSDMEDSTEMKERADATKKFIHIQTLRAGDIFGLVYVVFEDALSMTLVSDGAECIVVSKEFFKKHMNEDYRQKLCTSVQPYPSKEMLQRKMQDYINWKAYKSLLINGPH</sequence>
<dbReference type="PANTHER" id="PTHR23011">
    <property type="entry name" value="CYCLIC NUCLEOTIDE-BINDING DOMAIN CONTAINING PROTEIN"/>
    <property type="match status" value="1"/>
</dbReference>
<dbReference type="SUPFAM" id="SSF51206">
    <property type="entry name" value="cAMP-binding domain-like"/>
    <property type="match status" value="1"/>
</dbReference>
<dbReference type="CDD" id="cd00038">
    <property type="entry name" value="CAP_ED"/>
    <property type="match status" value="1"/>
</dbReference>
<evidence type="ECO:0000313" key="4">
    <source>
        <dbReference type="Proteomes" id="UP000050525"/>
    </source>
</evidence>
<feature type="compositionally biased region" description="Basic and acidic residues" evidence="1">
    <location>
        <begin position="31"/>
        <end position="49"/>
    </location>
</feature>
<dbReference type="STRING" id="8496.A0A151MVR1"/>
<name>A0A151MVR1_ALLMI</name>
<accession>A0A151MVR1</accession>
<feature type="region of interest" description="Disordered" evidence="1">
    <location>
        <begin position="26"/>
        <end position="55"/>
    </location>
</feature>
<dbReference type="PROSITE" id="PS50042">
    <property type="entry name" value="CNMP_BINDING_3"/>
    <property type="match status" value="1"/>
</dbReference>
<dbReference type="Pfam" id="PF00027">
    <property type="entry name" value="cNMP_binding"/>
    <property type="match status" value="1"/>
</dbReference>
<evidence type="ECO:0000313" key="3">
    <source>
        <dbReference type="EMBL" id="KYO28528.1"/>
    </source>
</evidence>
<feature type="compositionally biased region" description="Polar residues" evidence="1">
    <location>
        <begin position="457"/>
        <end position="469"/>
    </location>
</feature>
<dbReference type="InterPro" id="IPR018490">
    <property type="entry name" value="cNMP-bd_dom_sf"/>
</dbReference>
<reference evidence="3 4" key="1">
    <citation type="journal article" date="2012" name="Genome Biol.">
        <title>Sequencing three crocodilian genomes to illuminate the evolution of archosaurs and amniotes.</title>
        <authorList>
            <person name="St John J.A."/>
            <person name="Braun E.L."/>
            <person name="Isberg S.R."/>
            <person name="Miles L.G."/>
            <person name="Chong A.Y."/>
            <person name="Gongora J."/>
            <person name="Dalzell P."/>
            <person name="Moran C."/>
            <person name="Bed'hom B."/>
            <person name="Abzhanov A."/>
            <person name="Burgess S.C."/>
            <person name="Cooksey A.M."/>
            <person name="Castoe T.A."/>
            <person name="Crawford N.G."/>
            <person name="Densmore L.D."/>
            <person name="Drew J.C."/>
            <person name="Edwards S.V."/>
            <person name="Faircloth B.C."/>
            <person name="Fujita M.K."/>
            <person name="Greenwold M.J."/>
            <person name="Hoffmann F.G."/>
            <person name="Howard J.M."/>
            <person name="Iguchi T."/>
            <person name="Janes D.E."/>
            <person name="Khan S.Y."/>
            <person name="Kohno S."/>
            <person name="de Koning A.J."/>
            <person name="Lance S.L."/>
            <person name="McCarthy F.M."/>
            <person name="McCormack J.E."/>
            <person name="Merchant M.E."/>
            <person name="Peterson D.G."/>
            <person name="Pollock D.D."/>
            <person name="Pourmand N."/>
            <person name="Raney B.J."/>
            <person name="Roessler K.A."/>
            <person name="Sanford J.R."/>
            <person name="Sawyer R.H."/>
            <person name="Schmidt C.J."/>
            <person name="Triplett E.W."/>
            <person name="Tuberville T.D."/>
            <person name="Venegas-Anaya M."/>
            <person name="Howard J.T."/>
            <person name="Jarvis E.D."/>
            <person name="Guillette L.J.Jr."/>
            <person name="Glenn T.C."/>
            <person name="Green R.E."/>
            <person name="Ray D.A."/>
        </authorList>
    </citation>
    <scope>NUCLEOTIDE SEQUENCE [LARGE SCALE GENOMIC DNA]</scope>
    <source>
        <strain evidence="3">KSC_2009_1</strain>
    </source>
</reference>
<evidence type="ECO:0000256" key="1">
    <source>
        <dbReference type="SAM" id="MobiDB-lite"/>
    </source>
</evidence>
<feature type="domain" description="Cyclic nucleotide-binding" evidence="2">
    <location>
        <begin position="184"/>
        <end position="309"/>
    </location>
</feature>
<comment type="caution">
    <text evidence="3">The sequence shown here is derived from an EMBL/GenBank/DDBJ whole genome shotgun (WGS) entry which is preliminary data.</text>
</comment>
<dbReference type="SMART" id="SM00100">
    <property type="entry name" value="cNMP"/>
    <property type="match status" value="1"/>
</dbReference>
<dbReference type="EMBL" id="AKHW03004889">
    <property type="protein sequence ID" value="KYO28528.1"/>
    <property type="molecule type" value="Genomic_DNA"/>
</dbReference>
<dbReference type="InterPro" id="IPR000595">
    <property type="entry name" value="cNMP-bd_dom"/>
</dbReference>
<dbReference type="InterPro" id="IPR014710">
    <property type="entry name" value="RmlC-like_jellyroll"/>
</dbReference>
<keyword evidence="4" id="KW-1185">Reference proteome</keyword>
<dbReference type="Proteomes" id="UP000050525">
    <property type="component" value="Unassembled WGS sequence"/>
</dbReference>
<organism evidence="3 4">
    <name type="scientific">Alligator mississippiensis</name>
    <name type="common">American alligator</name>
    <dbReference type="NCBI Taxonomy" id="8496"/>
    <lineage>
        <taxon>Eukaryota</taxon>
        <taxon>Metazoa</taxon>
        <taxon>Chordata</taxon>
        <taxon>Craniata</taxon>
        <taxon>Vertebrata</taxon>
        <taxon>Euteleostomi</taxon>
        <taxon>Archelosauria</taxon>
        <taxon>Archosauria</taxon>
        <taxon>Crocodylia</taxon>
        <taxon>Alligatoridae</taxon>
        <taxon>Alligatorinae</taxon>
        <taxon>Alligator</taxon>
    </lineage>
</organism>
<gene>
    <name evidence="3" type="ORF">Y1Q_0005328</name>
</gene>
<feature type="region of interest" description="Disordered" evidence="1">
    <location>
        <begin position="452"/>
        <end position="476"/>
    </location>
</feature>
<evidence type="ECO:0000259" key="2">
    <source>
        <dbReference type="PROSITE" id="PS50042"/>
    </source>
</evidence>